<dbReference type="EMBL" id="MTYJ01000020">
    <property type="protein sequence ID" value="OQV21980.1"/>
    <property type="molecule type" value="Genomic_DNA"/>
</dbReference>
<gene>
    <name evidence="2" type="ORF">BV898_04191</name>
</gene>
<organism evidence="2 3">
    <name type="scientific">Hypsibius exemplaris</name>
    <name type="common">Freshwater tardigrade</name>
    <dbReference type="NCBI Taxonomy" id="2072580"/>
    <lineage>
        <taxon>Eukaryota</taxon>
        <taxon>Metazoa</taxon>
        <taxon>Ecdysozoa</taxon>
        <taxon>Tardigrada</taxon>
        <taxon>Eutardigrada</taxon>
        <taxon>Parachela</taxon>
        <taxon>Hypsibioidea</taxon>
        <taxon>Hypsibiidae</taxon>
        <taxon>Hypsibius</taxon>
    </lineage>
</organism>
<keyword evidence="3" id="KW-1185">Reference proteome</keyword>
<keyword evidence="1" id="KW-0175">Coiled coil</keyword>
<dbReference type="AlphaFoldDB" id="A0A1W0X3K1"/>
<feature type="coiled-coil region" evidence="1">
    <location>
        <begin position="27"/>
        <end position="54"/>
    </location>
</feature>
<evidence type="ECO:0000313" key="2">
    <source>
        <dbReference type="EMBL" id="OQV21980.1"/>
    </source>
</evidence>
<evidence type="ECO:0000256" key="1">
    <source>
        <dbReference type="SAM" id="Coils"/>
    </source>
</evidence>
<dbReference type="Proteomes" id="UP000192578">
    <property type="component" value="Unassembled WGS sequence"/>
</dbReference>
<name>A0A1W0X3K1_HYPEX</name>
<sequence length="90" mass="10457">MDLVAEDIDRRNLCLALTPDLSRSVAVSLKRKKLERQESEFKSLSEQVKLVLERNPKHVKLEKKDSVLLRMVEKPHVSHVVREGMRLLLT</sequence>
<protein>
    <submittedName>
        <fullName evidence="2">Uncharacterized protein</fullName>
    </submittedName>
</protein>
<comment type="caution">
    <text evidence="2">The sequence shown here is derived from an EMBL/GenBank/DDBJ whole genome shotgun (WGS) entry which is preliminary data.</text>
</comment>
<proteinExistence type="predicted"/>
<reference evidence="3" key="1">
    <citation type="submission" date="2017-01" db="EMBL/GenBank/DDBJ databases">
        <title>Comparative genomics of anhydrobiosis in the tardigrade Hypsibius dujardini.</title>
        <authorList>
            <person name="Yoshida Y."/>
            <person name="Koutsovoulos G."/>
            <person name="Laetsch D."/>
            <person name="Stevens L."/>
            <person name="Kumar S."/>
            <person name="Horikawa D."/>
            <person name="Ishino K."/>
            <person name="Komine S."/>
            <person name="Tomita M."/>
            <person name="Blaxter M."/>
            <person name="Arakawa K."/>
        </authorList>
    </citation>
    <scope>NUCLEOTIDE SEQUENCE [LARGE SCALE GENOMIC DNA]</scope>
    <source>
        <strain evidence="3">Z151</strain>
    </source>
</reference>
<evidence type="ECO:0000313" key="3">
    <source>
        <dbReference type="Proteomes" id="UP000192578"/>
    </source>
</evidence>
<accession>A0A1W0X3K1</accession>